<dbReference type="HOGENOM" id="CLU_1110489_0_0_14"/>
<organism evidence="1">
    <name type="scientific">Candidatus Mycoplasma haematominutum 'Birmingham 1'</name>
    <dbReference type="NCBI Taxonomy" id="1116213"/>
    <lineage>
        <taxon>Bacteria</taxon>
        <taxon>Bacillati</taxon>
        <taxon>Mycoplasmatota</taxon>
        <taxon>Mollicutes</taxon>
        <taxon>Mycoplasmataceae</taxon>
        <taxon>Mycoplasma</taxon>
    </lineage>
</organism>
<dbReference type="EMBL" id="HE613254">
    <property type="protein sequence ID" value="CCE66554.1"/>
    <property type="molecule type" value="Genomic_DNA"/>
</dbReference>
<gene>
    <name evidence="1" type="ORF">MHM_00360</name>
</gene>
<dbReference type="PATRIC" id="fig|1116213.3.peg.35"/>
<name>G8C2K6_9MOLU</name>
<protein>
    <submittedName>
        <fullName evidence="1">Uncharacterized protein</fullName>
    </submittedName>
</protein>
<proteinExistence type="predicted"/>
<dbReference type="RefSeq" id="WP_015511419.1">
    <property type="nucleotide sequence ID" value="NC_021007.1"/>
</dbReference>
<reference evidence="1" key="2">
    <citation type="submission" date="2011-11" db="EMBL/GenBank/DDBJ databases">
        <authorList>
            <person name="Barker E."/>
        </authorList>
    </citation>
    <scope>NUCLEOTIDE SEQUENCE</scope>
    <source>
        <strain evidence="1">Birmingham 1</strain>
    </source>
</reference>
<reference evidence="1" key="1">
    <citation type="submission" date="2011-11" db="EMBL/GenBank/DDBJ databases">
        <title>Complete genome sequence of Candidatus Mycoplasma haemominutum.</title>
        <authorList>
            <person name="Barker E.N."/>
            <person name="Darby A.C."/>
            <person name="Helps C.R."/>
            <person name="Peters I.R."/>
            <person name="Hughes M.A."/>
            <person name="Radford A.D."/>
            <person name="Novacco M."/>
            <person name="Boretti F."/>
            <person name="Hofmann-Lehmann R."/>
            <person name="Tasker S."/>
        </authorList>
    </citation>
    <scope>NUCLEOTIDE SEQUENCE</scope>
    <source>
        <strain evidence="1">Birmingham 1</strain>
    </source>
</reference>
<accession>G8C2K6</accession>
<dbReference type="AlphaFoldDB" id="G8C2K6"/>
<evidence type="ECO:0000313" key="1">
    <source>
        <dbReference type="EMBL" id="CCE66554.1"/>
    </source>
</evidence>
<sequence length="259" mass="29804">MRESIQVVANRNLIEDPSFNVEKCYSSASTLEEKVSNTLILLSSIDGVAKIESLLNHLKLQKSNILALYDTVSSAIKSDLINTLENLFETKLNSAKIEKDMDRLLYTIRASTPFSNSRFADQLPQSKEYRQFLALYGENMSLNQKVVQFKSQISLYLDSQKILDKNYASKMAHIDYQIISLSRIISNLSETNKEEIGELYLTQFNRIEALVRDITEREDKFNKLKRVMNLNPESFIYTGFNRDVMEQVSELDSELSKKV</sequence>
<dbReference type="KEGG" id="mhb:MHM_00360"/>
<dbReference type="OrthoDB" id="398143at2"/>